<feature type="binding site" evidence="8">
    <location>
        <position position="190"/>
    </location>
    <ligand>
        <name>sn-glycerol 3-phosphate</name>
        <dbReference type="ChEBI" id="CHEBI:57597"/>
    </ligand>
</feature>
<evidence type="ECO:0000256" key="1">
    <source>
        <dbReference type="ARBA" id="ARBA00011009"/>
    </source>
</evidence>
<comment type="catalytic activity">
    <reaction evidence="8">
        <text>sn-glycerol 3-phosphate + NAD(+) = dihydroxyacetone phosphate + NADH + H(+)</text>
        <dbReference type="Rhea" id="RHEA:11092"/>
        <dbReference type="ChEBI" id="CHEBI:15378"/>
        <dbReference type="ChEBI" id="CHEBI:57540"/>
        <dbReference type="ChEBI" id="CHEBI:57597"/>
        <dbReference type="ChEBI" id="CHEBI:57642"/>
        <dbReference type="ChEBI" id="CHEBI:57945"/>
        <dbReference type="EC" id="1.1.1.94"/>
    </reaction>
</comment>
<feature type="domain" description="Glycerol-3-phosphate dehydrogenase NAD-dependent N-terminal" evidence="11">
    <location>
        <begin position="5"/>
        <end position="158"/>
    </location>
</feature>
<dbReference type="EC" id="1.1.1.94" evidence="8"/>
<evidence type="ECO:0000313" key="14">
    <source>
        <dbReference type="Proteomes" id="UP001500051"/>
    </source>
</evidence>
<dbReference type="PANTHER" id="PTHR11728:SF1">
    <property type="entry name" value="GLYCEROL-3-PHOSPHATE DEHYDROGENASE [NAD(+)] 2, CHLOROPLASTIC"/>
    <property type="match status" value="1"/>
</dbReference>
<feature type="binding site" evidence="8">
    <location>
        <position position="255"/>
    </location>
    <ligand>
        <name>sn-glycerol 3-phosphate</name>
        <dbReference type="ChEBI" id="CHEBI:57597"/>
    </ligand>
</feature>
<evidence type="ECO:0000256" key="5">
    <source>
        <dbReference type="ARBA" id="ARBA00023098"/>
    </source>
</evidence>
<feature type="binding site" evidence="8">
    <location>
        <position position="105"/>
    </location>
    <ligand>
        <name>NADPH</name>
        <dbReference type="ChEBI" id="CHEBI:57783"/>
    </ligand>
</feature>
<feature type="binding site" evidence="8">
    <location>
        <position position="254"/>
    </location>
    <ligand>
        <name>sn-glycerol 3-phosphate</name>
        <dbReference type="ChEBI" id="CHEBI:57597"/>
    </ligand>
</feature>
<comment type="similarity">
    <text evidence="1 8 9">Belongs to the NAD-dependent glycerol-3-phosphate dehydrogenase family.</text>
</comment>
<keyword evidence="5 8" id="KW-0443">Lipid metabolism</keyword>
<evidence type="ECO:0000256" key="8">
    <source>
        <dbReference type="HAMAP-Rule" id="MF_00394"/>
    </source>
</evidence>
<dbReference type="InterPro" id="IPR036291">
    <property type="entry name" value="NAD(P)-bd_dom_sf"/>
</dbReference>
<keyword evidence="8" id="KW-0521">NADP</keyword>
<feature type="binding site" evidence="8">
    <location>
        <position position="12"/>
    </location>
    <ligand>
        <name>NADPH</name>
        <dbReference type="ChEBI" id="CHEBI:57783"/>
    </ligand>
</feature>
<reference evidence="14" key="1">
    <citation type="journal article" date="2019" name="Int. J. Syst. Evol. Microbiol.">
        <title>The Global Catalogue of Microorganisms (GCM) 10K type strain sequencing project: providing services to taxonomists for standard genome sequencing and annotation.</title>
        <authorList>
            <consortium name="The Broad Institute Genomics Platform"/>
            <consortium name="The Broad Institute Genome Sequencing Center for Infectious Disease"/>
            <person name="Wu L."/>
            <person name="Ma J."/>
        </authorList>
    </citation>
    <scope>NUCLEOTIDE SEQUENCE [LARGE SCALE GENOMIC DNA]</scope>
    <source>
        <strain evidence="14">JCM 16548</strain>
    </source>
</reference>
<evidence type="ECO:0000313" key="13">
    <source>
        <dbReference type="EMBL" id="GAA3699571.1"/>
    </source>
</evidence>
<comment type="function">
    <text evidence="8">Catalyzes the reduction of the glycolytic intermediate dihydroxyacetone phosphate (DHAP) to sn-glycerol 3-phosphate (G3P), the key precursor for phospholipid synthesis.</text>
</comment>
<dbReference type="Proteomes" id="UP001500051">
    <property type="component" value="Unassembled WGS sequence"/>
</dbReference>
<feature type="binding site" evidence="8">
    <location>
        <position position="135"/>
    </location>
    <ligand>
        <name>sn-glycerol 3-phosphate</name>
        <dbReference type="ChEBI" id="CHEBI:57597"/>
    </ligand>
</feature>
<feature type="binding site" evidence="8">
    <location>
        <position position="50"/>
    </location>
    <ligand>
        <name>NADPH</name>
        <dbReference type="ChEBI" id="CHEBI:57783"/>
    </ligand>
</feature>
<dbReference type="InterPro" id="IPR013328">
    <property type="entry name" value="6PGD_dom2"/>
</dbReference>
<evidence type="ECO:0000256" key="9">
    <source>
        <dbReference type="RuleBase" id="RU000437"/>
    </source>
</evidence>
<dbReference type="InterPro" id="IPR011128">
    <property type="entry name" value="G3P_DH_NAD-dep_N"/>
</dbReference>
<evidence type="ECO:0000256" key="6">
    <source>
        <dbReference type="ARBA" id="ARBA00023209"/>
    </source>
</evidence>
<keyword evidence="7 8" id="KW-1208">Phospholipid metabolism</keyword>
<dbReference type="Pfam" id="PF07479">
    <property type="entry name" value="NAD_Gly3P_dh_C"/>
    <property type="match status" value="1"/>
</dbReference>
<dbReference type="PROSITE" id="PS00957">
    <property type="entry name" value="NAD_G3PDH"/>
    <property type="match status" value="1"/>
</dbReference>
<proteinExistence type="inferred from homology"/>
<dbReference type="HAMAP" id="MF_00394">
    <property type="entry name" value="NAD_Glyc3P_dehydrog"/>
    <property type="match status" value="1"/>
</dbReference>
<comment type="subcellular location">
    <subcellularLocation>
        <location evidence="8">Cytoplasm</location>
    </subcellularLocation>
</comment>
<dbReference type="SUPFAM" id="SSF51735">
    <property type="entry name" value="NAD(P)-binding Rossmann-fold domains"/>
    <property type="match status" value="1"/>
</dbReference>
<keyword evidence="6 8" id="KW-0594">Phospholipid biosynthesis</keyword>
<dbReference type="SUPFAM" id="SSF48179">
    <property type="entry name" value="6-phosphogluconate dehydrogenase C-terminal domain-like"/>
    <property type="match status" value="1"/>
</dbReference>
<keyword evidence="2 8" id="KW-0444">Lipid biosynthesis</keyword>
<protein>
    <recommendedName>
        <fullName evidence="8">Glycerol-3-phosphate dehydrogenase [NAD(P)+]</fullName>
        <ecNumber evidence="8">1.1.1.94</ecNumber>
    </recommendedName>
    <alternativeName>
        <fullName evidence="8">NAD(P)(+)-dependent glycerol-3-phosphate dehydrogenase</fullName>
    </alternativeName>
    <alternativeName>
        <fullName evidence="8">NAD(P)H-dependent dihydroxyacetone-phosphate reductase</fullName>
    </alternativeName>
</protein>
<evidence type="ECO:0000256" key="10">
    <source>
        <dbReference type="RuleBase" id="RU000439"/>
    </source>
</evidence>
<comment type="catalytic activity">
    <reaction evidence="8 10">
        <text>sn-glycerol 3-phosphate + NADP(+) = dihydroxyacetone phosphate + NADPH + H(+)</text>
        <dbReference type="Rhea" id="RHEA:11096"/>
        <dbReference type="ChEBI" id="CHEBI:15378"/>
        <dbReference type="ChEBI" id="CHEBI:57597"/>
        <dbReference type="ChEBI" id="CHEBI:57642"/>
        <dbReference type="ChEBI" id="CHEBI:57783"/>
        <dbReference type="ChEBI" id="CHEBI:58349"/>
        <dbReference type="EC" id="1.1.1.94"/>
    </reaction>
</comment>
<keyword evidence="8" id="KW-0963">Cytoplasm</keyword>
<sequence length="332" mass="34758">MSSRVAVMGSGSWGTAFALVLSDAGQQVSMWARRPEVAEAITHQHRNPDYFPDIELPDSVVAATDPHAAMEGAEFVVMAVPSQTLRRNLETWAIPTDAVIVSLAKGIELGTGLRVSEIIEQVADIEPDRVAVVTGPNLAREIAERQPSGSVVASTSLATAERLQAICHTPRFRAYTNTDVVGCELGGATKNVIALAVGMAVGLGLGANATATVITRGLAESSRLGLALGADPYTFSGLAGLGDLVATCSSPLSRNRTFGEQLGRGHSVAEIAASTRQVAEGVKSCASILDLARRADVEMPIVEAVKTVIDGTETPPQMIASLMARSAKPERY</sequence>
<feature type="binding site" evidence="8">
    <location>
        <position position="33"/>
    </location>
    <ligand>
        <name>NADPH</name>
        <dbReference type="ChEBI" id="CHEBI:57783"/>
    </ligand>
</feature>
<comment type="caution">
    <text evidence="8">Lacks conserved residue(s) required for the propagation of feature annotation.</text>
</comment>
<name>A0ABP7D1M7_9ACTN</name>
<feature type="binding site" evidence="8">
    <location>
        <position position="34"/>
    </location>
    <ligand>
        <name>NADPH</name>
        <dbReference type="ChEBI" id="CHEBI:57783"/>
    </ligand>
</feature>
<keyword evidence="14" id="KW-1185">Reference proteome</keyword>
<accession>A0ABP7D1M7</accession>
<evidence type="ECO:0000256" key="7">
    <source>
        <dbReference type="ARBA" id="ARBA00023264"/>
    </source>
</evidence>
<dbReference type="PRINTS" id="PR00077">
    <property type="entry name" value="GPDHDRGNASE"/>
</dbReference>
<gene>
    <name evidence="8" type="primary">gpsA</name>
    <name evidence="13" type="ORF">GCM10022204_15180</name>
</gene>
<feature type="binding site" evidence="8">
    <location>
        <position position="243"/>
    </location>
    <ligand>
        <name>sn-glycerol 3-phosphate</name>
        <dbReference type="ChEBI" id="CHEBI:57597"/>
    </ligand>
</feature>
<dbReference type="InterPro" id="IPR008927">
    <property type="entry name" value="6-PGluconate_DH-like_C_sf"/>
</dbReference>
<dbReference type="InterPro" id="IPR006109">
    <property type="entry name" value="G3P_DH_NAD-dep_C"/>
</dbReference>
<evidence type="ECO:0000256" key="2">
    <source>
        <dbReference type="ARBA" id="ARBA00022516"/>
    </source>
</evidence>
<dbReference type="Pfam" id="PF01210">
    <property type="entry name" value="NAD_Gly3P_dh_N"/>
    <property type="match status" value="1"/>
</dbReference>
<dbReference type="PANTHER" id="PTHR11728">
    <property type="entry name" value="GLYCEROL-3-PHOSPHATE DEHYDROGENASE"/>
    <property type="match status" value="1"/>
</dbReference>
<feature type="active site" description="Proton acceptor" evidence="8">
    <location>
        <position position="190"/>
    </location>
</feature>
<dbReference type="InterPro" id="IPR006168">
    <property type="entry name" value="G3P_DH_NAD-dep"/>
</dbReference>
<evidence type="ECO:0000256" key="4">
    <source>
        <dbReference type="ARBA" id="ARBA00023027"/>
    </source>
</evidence>
<dbReference type="PIRSF" id="PIRSF000114">
    <property type="entry name" value="Glycerol-3-P_dh"/>
    <property type="match status" value="1"/>
</dbReference>
<keyword evidence="4 8" id="KW-0520">NAD</keyword>
<evidence type="ECO:0000256" key="3">
    <source>
        <dbReference type="ARBA" id="ARBA00023002"/>
    </source>
</evidence>
<feature type="binding site" evidence="8">
    <location>
        <position position="105"/>
    </location>
    <ligand>
        <name>sn-glycerol 3-phosphate</name>
        <dbReference type="ChEBI" id="CHEBI:57597"/>
    </ligand>
</feature>
<evidence type="ECO:0000259" key="12">
    <source>
        <dbReference type="Pfam" id="PF07479"/>
    </source>
</evidence>
<feature type="domain" description="Glycerol-3-phosphate dehydrogenase NAD-dependent C-terminal" evidence="12">
    <location>
        <begin position="179"/>
        <end position="319"/>
    </location>
</feature>
<dbReference type="Gene3D" id="3.40.50.720">
    <property type="entry name" value="NAD(P)-binding Rossmann-like Domain"/>
    <property type="match status" value="1"/>
</dbReference>
<dbReference type="RefSeq" id="WP_344811705.1">
    <property type="nucleotide sequence ID" value="NZ_BAAAYX010000003.1"/>
</dbReference>
<feature type="binding site" evidence="8">
    <location>
        <position position="139"/>
    </location>
    <ligand>
        <name>NADPH</name>
        <dbReference type="ChEBI" id="CHEBI:57783"/>
    </ligand>
</feature>
<feature type="binding site" evidence="8">
    <location>
        <position position="278"/>
    </location>
    <ligand>
        <name>NADPH</name>
        <dbReference type="ChEBI" id="CHEBI:57783"/>
    </ligand>
</feature>
<dbReference type="NCBIfam" id="NF000940">
    <property type="entry name" value="PRK00094.1-2"/>
    <property type="match status" value="1"/>
</dbReference>
<feature type="binding site" evidence="8">
    <location>
        <position position="13"/>
    </location>
    <ligand>
        <name>NADPH</name>
        <dbReference type="ChEBI" id="CHEBI:57783"/>
    </ligand>
</feature>
<dbReference type="Gene3D" id="1.10.1040.10">
    <property type="entry name" value="N-(1-d-carboxylethyl)-l-norvaline Dehydrogenase, domain 2"/>
    <property type="match status" value="1"/>
</dbReference>
<evidence type="ECO:0000259" key="11">
    <source>
        <dbReference type="Pfam" id="PF01210"/>
    </source>
</evidence>
<keyword evidence="8" id="KW-0547">Nucleotide-binding</keyword>
<feature type="binding site" evidence="8">
    <location>
        <position position="280"/>
    </location>
    <ligand>
        <name>NADPH</name>
        <dbReference type="ChEBI" id="CHEBI:57783"/>
    </ligand>
</feature>
<comment type="pathway">
    <text evidence="8">Membrane lipid metabolism; glycerophospholipid metabolism.</text>
</comment>
<feature type="binding site" evidence="8">
    <location>
        <position position="254"/>
    </location>
    <ligand>
        <name>NADPH</name>
        <dbReference type="ChEBI" id="CHEBI:57783"/>
    </ligand>
</feature>
<dbReference type="NCBIfam" id="NF000942">
    <property type="entry name" value="PRK00094.1-4"/>
    <property type="match status" value="1"/>
</dbReference>
<comment type="caution">
    <text evidence="13">The sequence shown here is derived from an EMBL/GenBank/DDBJ whole genome shotgun (WGS) entry which is preliminary data.</text>
</comment>
<feature type="binding site" evidence="8">
    <location>
        <position position="253"/>
    </location>
    <ligand>
        <name>sn-glycerol 3-phosphate</name>
        <dbReference type="ChEBI" id="CHEBI:57597"/>
    </ligand>
</feature>
<keyword evidence="3 8" id="KW-0560">Oxidoreductase</keyword>
<organism evidence="13 14">
    <name type="scientific">Microlunatus aurantiacus</name>
    <dbReference type="NCBI Taxonomy" id="446786"/>
    <lineage>
        <taxon>Bacteria</taxon>
        <taxon>Bacillati</taxon>
        <taxon>Actinomycetota</taxon>
        <taxon>Actinomycetes</taxon>
        <taxon>Propionibacteriales</taxon>
        <taxon>Propionibacteriaceae</taxon>
        <taxon>Microlunatus</taxon>
    </lineage>
</organism>
<dbReference type="EMBL" id="BAAAYX010000003">
    <property type="protein sequence ID" value="GAA3699571.1"/>
    <property type="molecule type" value="Genomic_DNA"/>
</dbReference>